<dbReference type="InterPro" id="IPR038765">
    <property type="entry name" value="Papain-like_cys_pep_sf"/>
</dbReference>
<name>A0A645GSM8_9ZZZZ</name>
<feature type="domain" description="Peptidase C39-like" evidence="1">
    <location>
        <begin position="32"/>
        <end position="90"/>
    </location>
</feature>
<evidence type="ECO:0000313" key="2">
    <source>
        <dbReference type="EMBL" id="MPN29290.1"/>
    </source>
</evidence>
<gene>
    <name evidence="2" type="ORF">SDC9_176742</name>
</gene>
<dbReference type="Pfam" id="PF13529">
    <property type="entry name" value="Peptidase_C39_2"/>
    <property type="match status" value="1"/>
</dbReference>
<proteinExistence type="predicted"/>
<dbReference type="EMBL" id="VSSQ01079909">
    <property type="protein sequence ID" value="MPN29290.1"/>
    <property type="molecule type" value="Genomic_DNA"/>
</dbReference>
<dbReference type="Gene3D" id="3.90.70.10">
    <property type="entry name" value="Cysteine proteinases"/>
    <property type="match status" value="1"/>
</dbReference>
<dbReference type="InterPro" id="IPR039564">
    <property type="entry name" value="Peptidase_C39-like"/>
</dbReference>
<comment type="caution">
    <text evidence="2">The sequence shown here is derived from an EMBL/GenBank/DDBJ whole genome shotgun (WGS) entry which is preliminary data.</text>
</comment>
<organism evidence="2">
    <name type="scientific">bioreactor metagenome</name>
    <dbReference type="NCBI Taxonomy" id="1076179"/>
    <lineage>
        <taxon>unclassified sequences</taxon>
        <taxon>metagenomes</taxon>
        <taxon>ecological metagenomes</taxon>
    </lineage>
</organism>
<sequence length="115" mass="12672">MIESYRTGTTITPSAMVSKLTYTAGGSVYWPSNYTFTLTNNYSTIYQALKAKKPVLFGSKNASGGQHWVVITGYTGSSTLTASNFTINDPGSSTRTNLQQFLSSYPNFYKFAIYK</sequence>
<dbReference type="SUPFAM" id="SSF54001">
    <property type="entry name" value="Cysteine proteinases"/>
    <property type="match status" value="1"/>
</dbReference>
<dbReference type="AlphaFoldDB" id="A0A645GSM8"/>
<evidence type="ECO:0000259" key="1">
    <source>
        <dbReference type="Pfam" id="PF13529"/>
    </source>
</evidence>
<protein>
    <recommendedName>
        <fullName evidence="1">Peptidase C39-like domain-containing protein</fullName>
    </recommendedName>
</protein>
<accession>A0A645GSM8</accession>
<reference evidence="2" key="1">
    <citation type="submission" date="2019-08" db="EMBL/GenBank/DDBJ databases">
        <authorList>
            <person name="Kucharzyk K."/>
            <person name="Murdoch R.W."/>
            <person name="Higgins S."/>
            <person name="Loffler F."/>
        </authorList>
    </citation>
    <scope>NUCLEOTIDE SEQUENCE</scope>
</reference>